<dbReference type="InterPro" id="IPR046348">
    <property type="entry name" value="SIS_dom_sf"/>
</dbReference>
<dbReference type="PANTHER" id="PTHR32502">
    <property type="entry name" value="N-ACETYLGALACTOSAMINE PERMEASE II COMPONENT-RELATED"/>
    <property type="match status" value="1"/>
</dbReference>
<evidence type="ECO:0000259" key="2">
    <source>
        <dbReference type="PROSITE" id="PS51464"/>
    </source>
</evidence>
<keyword evidence="6" id="KW-1185">Reference proteome</keyword>
<feature type="domain" description="SIS" evidence="2">
    <location>
        <begin position="215"/>
        <end position="360"/>
    </location>
</feature>
<dbReference type="GO" id="GO:0016853">
    <property type="term" value="F:isomerase activity"/>
    <property type="evidence" value="ECO:0007669"/>
    <property type="project" value="UniProtKB-KW"/>
</dbReference>
<dbReference type="GO" id="GO:1901135">
    <property type="term" value="P:carbohydrate derivative metabolic process"/>
    <property type="evidence" value="ECO:0007669"/>
    <property type="project" value="InterPro"/>
</dbReference>
<reference evidence="6" key="3">
    <citation type="journal article" date="2017" name="J. Biotechnol.">
        <title>Complete genome sequence of Novosphingobium resinovorum SA1, a versatile xenobiotic-degrading bacterium capable of utilizing sulfanilic acid.</title>
        <authorList>
            <person name="Hegedus B."/>
            <person name="Kos P.B."/>
            <person name="Balint B."/>
            <person name="Maroti G."/>
            <person name="Gan H.M."/>
            <person name="Perei K."/>
            <person name="Rakhely G."/>
        </authorList>
    </citation>
    <scope>NUCLEOTIDE SEQUENCE [LARGE SCALE GENOMIC DNA]</scope>
    <source>
        <strain evidence="6">SA1</strain>
    </source>
</reference>
<dbReference type="EMBL" id="JFYZ01000030">
    <property type="protein sequence ID" value="EZP78323.1"/>
    <property type="molecule type" value="Genomic_DNA"/>
</dbReference>
<evidence type="ECO:0000313" key="5">
    <source>
        <dbReference type="Proteomes" id="UP000024329"/>
    </source>
</evidence>
<dbReference type="InterPro" id="IPR001347">
    <property type="entry name" value="SIS_dom"/>
</dbReference>
<reference evidence="3" key="2">
    <citation type="submission" date="2016-08" db="EMBL/GenBank/DDBJ databases">
        <authorList>
            <person name="Seilhamer J.J."/>
        </authorList>
    </citation>
    <scope>NUCLEOTIDE SEQUENCE [LARGE SCALE GENOMIC DNA]</scope>
    <source>
        <strain evidence="3">SA1</strain>
        <plasmid evidence="3">pSA1</plasmid>
    </source>
</reference>
<dbReference type="AlphaFoldDB" id="A0A031JQB4"/>
<dbReference type="Gene3D" id="3.40.50.10490">
    <property type="entry name" value="Glucose-6-phosphate isomerase like protein, domain 1"/>
    <property type="match status" value="2"/>
</dbReference>
<feature type="domain" description="SIS" evidence="2">
    <location>
        <begin position="48"/>
        <end position="197"/>
    </location>
</feature>
<keyword evidence="1" id="KW-0677">Repeat</keyword>
<accession>A0A031JQB4</accession>
<dbReference type="GO" id="GO:0097367">
    <property type="term" value="F:carbohydrate derivative binding"/>
    <property type="evidence" value="ECO:0007669"/>
    <property type="project" value="InterPro"/>
</dbReference>
<dbReference type="Proteomes" id="UP000094626">
    <property type="component" value="Plasmid pSA1"/>
</dbReference>
<dbReference type="Pfam" id="PF01380">
    <property type="entry name" value="SIS"/>
    <property type="match status" value="1"/>
</dbReference>
<dbReference type="PANTHER" id="PTHR32502:SF3">
    <property type="entry name" value="D-GALACTOSAMINE-6-PHOSPHATE DEAMINASE AGAS-RELATED"/>
    <property type="match status" value="1"/>
</dbReference>
<gene>
    <name evidence="4" type="primary">agaS</name>
    <name evidence="3" type="ORF">BES08_20075</name>
    <name evidence="4" type="ORF">BV97_04299</name>
</gene>
<geneLocation type="plasmid" evidence="3 6">
    <name>pSA1</name>
</geneLocation>
<dbReference type="CDD" id="cd05008">
    <property type="entry name" value="SIS_GlmS_GlmD_1"/>
    <property type="match status" value="1"/>
</dbReference>
<keyword evidence="3" id="KW-0614">Plasmid</keyword>
<evidence type="ECO:0000256" key="1">
    <source>
        <dbReference type="ARBA" id="ARBA00022737"/>
    </source>
</evidence>
<dbReference type="InterPro" id="IPR050303">
    <property type="entry name" value="GatZ_KbaZ_carbometab"/>
</dbReference>
<evidence type="ECO:0000313" key="4">
    <source>
        <dbReference type="EMBL" id="EZP78323.1"/>
    </source>
</evidence>
<proteinExistence type="predicted"/>
<evidence type="ECO:0000313" key="3">
    <source>
        <dbReference type="EMBL" id="AOR80051.1"/>
    </source>
</evidence>
<dbReference type="GO" id="GO:0005886">
    <property type="term" value="C:plasma membrane"/>
    <property type="evidence" value="ECO:0007669"/>
    <property type="project" value="TreeGrafter"/>
</dbReference>
<organism evidence="4 5">
    <name type="scientific">Novosphingobium resinovorum</name>
    <dbReference type="NCBI Taxonomy" id="158500"/>
    <lineage>
        <taxon>Bacteria</taxon>
        <taxon>Pseudomonadati</taxon>
        <taxon>Pseudomonadota</taxon>
        <taxon>Alphaproteobacteria</taxon>
        <taxon>Sphingomonadales</taxon>
        <taxon>Sphingomonadaceae</taxon>
        <taxon>Novosphingobium</taxon>
    </lineage>
</organism>
<dbReference type="InterPro" id="IPR035466">
    <property type="entry name" value="GlmS/AgaS_SIS"/>
</dbReference>
<dbReference type="GO" id="GO:0009401">
    <property type="term" value="P:phosphoenolpyruvate-dependent sugar phosphotransferase system"/>
    <property type="evidence" value="ECO:0007669"/>
    <property type="project" value="TreeGrafter"/>
</dbReference>
<keyword evidence="4" id="KW-0413">Isomerase</keyword>
<evidence type="ECO:0000313" key="6">
    <source>
        <dbReference type="Proteomes" id="UP000094626"/>
    </source>
</evidence>
<dbReference type="EMBL" id="CP017076">
    <property type="protein sequence ID" value="AOR80051.1"/>
    <property type="molecule type" value="Genomic_DNA"/>
</dbReference>
<dbReference type="PROSITE" id="PS51464">
    <property type="entry name" value="SIS"/>
    <property type="match status" value="2"/>
</dbReference>
<dbReference type="KEGG" id="nre:BES08_20075"/>
<dbReference type="RefSeq" id="WP_036528592.1">
    <property type="nucleotide sequence ID" value="NZ_CP017076.1"/>
</dbReference>
<dbReference type="OrthoDB" id="9810372at2"/>
<name>A0A031JQB4_9SPHN</name>
<dbReference type="SUPFAM" id="SSF53697">
    <property type="entry name" value="SIS domain"/>
    <property type="match status" value="1"/>
</dbReference>
<protein>
    <submittedName>
        <fullName evidence="3">Sugar isomerase</fullName>
    </submittedName>
    <submittedName>
        <fullName evidence="4">Tagatose-6-phosphate ketose/aldose isomerase</fullName>
    </submittedName>
</protein>
<dbReference type="eggNOG" id="COG2222">
    <property type="taxonomic scope" value="Bacteria"/>
</dbReference>
<sequence length="380" mass="39606">MPDALLVPGTPGNDAEPWTRREIAQQPETLRATQAILSANKAAIEAFTGPILANPHARIVLTGAGTSAFIGECLAPWLSGLLGRSVEAIATTDIVSSPALYLRREVPTLLVSFGRSGSSPESVAAVDLVDAHVDRAYHLVITCNAEGELARRSGGNTHVVVLPEATHDRGFAMTSSFSAMMFAALSILSGIAALDGRIEAIASAVAATHAQSRPVVEKLAARGFKRVVYLGSGPFKGLAREAALKLMELSDGAVVTAFDTALGFRHGPKTIIDAQTLAVVFVSNDPLTRLYDLDIIAELKADGHSGAVVVVSADPDDHADVSVPGLLGAADADLLFPFIVPAQLFGLAVSIELGLTPDRPNASGTVNRVVQGVRIHAQPV</sequence>
<dbReference type="PATRIC" id="fig|158500.4.peg.4368"/>
<reference evidence="4 5" key="1">
    <citation type="submission" date="2014-03" db="EMBL/GenBank/DDBJ databases">
        <title>Whole genome sequence of Novosphingobium resinovorum KF1.</title>
        <authorList>
            <person name="Gan H.M."/>
            <person name="Gan H.Y."/>
            <person name="Chew T.H."/>
            <person name="Savka M.A."/>
        </authorList>
    </citation>
    <scope>NUCLEOTIDE SEQUENCE [LARGE SCALE GENOMIC DNA]</scope>
    <source>
        <strain evidence="4 5">KF1</strain>
    </source>
</reference>
<dbReference type="Proteomes" id="UP000024329">
    <property type="component" value="Unassembled WGS sequence"/>
</dbReference>